<evidence type="ECO:0000313" key="1">
    <source>
        <dbReference type="EMBL" id="SFZ96239.1"/>
    </source>
</evidence>
<dbReference type="RefSeq" id="WP_072411908.1">
    <property type="nucleotide sequence ID" value="NZ_FPKW01000017.1"/>
</dbReference>
<proteinExistence type="predicted"/>
<reference evidence="2" key="1">
    <citation type="submission" date="2016-10" db="EMBL/GenBank/DDBJ databases">
        <authorList>
            <person name="Varghese N."/>
            <person name="Submissions S."/>
        </authorList>
    </citation>
    <scope>NUCLEOTIDE SEQUENCE [LARGE SCALE GENOMIC DNA]</scope>
    <source>
        <strain evidence="2">SUR2</strain>
    </source>
</reference>
<dbReference type="OrthoDB" id="713755at2"/>
<dbReference type="AlphaFoldDB" id="A0A1K2IV48"/>
<name>A0A1K2IV48_9FLAO</name>
<dbReference type="Proteomes" id="UP000182034">
    <property type="component" value="Unassembled WGS sequence"/>
</dbReference>
<sequence length="93" mass="11090">MDINEINILLNIRNGNFAELKKLIVSMNLIPSLPKNQFDLLTERILKQLEKGSDYDQIKQIIENELIVTYGLYRQEFNSEKITDDIFDWWEKN</sequence>
<gene>
    <name evidence="1" type="ORF">SAMN05216324_11753</name>
</gene>
<dbReference type="EMBL" id="FPKW01000017">
    <property type="protein sequence ID" value="SFZ96239.1"/>
    <property type="molecule type" value="Genomic_DNA"/>
</dbReference>
<keyword evidence="2" id="KW-1185">Reference proteome</keyword>
<organism evidence="1 2">
    <name type="scientific">Chryseobacterium limigenitum</name>
    <dbReference type="NCBI Taxonomy" id="1612149"/>
    <lineage>
        <taxon>Bacteria</taxon>
        <taxon>Pseudomonadati</taxon>
        <taxon>Bacteroidota</taxon>
        <taxon>Flavobacteriia</taxon>
        <taxon>Flavobacteriales</taxon>
        <taxon>Weeksellaceae</taxon>
        <taxon>Chryseobacterium group</taxon>
        <taxon>Chryseobacterium</taxon>
    </lineage>
</organism>
<protein>
    <submittedName>
        <fullName evidence="1">Uncharacterized protein</fullName>
    </submittedName>
</protein>
<evidence type="ECO:0000313" key="2">
    <source>
        <dbReference type="Proteomes" id="UP000182034"/>
    </source>
</evidence>
<accession>A0A1K2IV48</accession>